<dbReference type="InParanoid" id="B0WRN3"/>
<feature type="non-terminal residue" evidence="2">
    <location>
        <position position="140"/>
    </location>
</feature>
<evidence type="ECO:0000256" key="1">
    <source>
        <dbReference type="SAM" id="MobiDB-lite"/>
    </source>
</evidence>
<name>B0WRN3_CULQU</name>
<feature type="compositionally biased region" description="Pro residues" evidence="1">
    <location>
        <begin position="10"/>
        <end position="23"/>
    </location>
</feature>
<feature type="region of interest" description="Disordered" evidence="1">
    <location>
        <begin position="68"/>
        <end position="99"/>
    </location>
</feature>
<organism>
    <name type="scientific">Culex quinquefasciatus</name>
    <name type="common">Southern house mosquito</name>
    <name type="synonym">Culex pungens</name>
    <dbReference type="NCBI Taxonomy" id="7176"/>
    <lineage>
        <taxon>Eukaryota</taxon>
        <taxon>Metazoa</taxon>
        <taxon>Ecdysozoa</taxon>
        <taxon>Arthropoda</taxon>
        <taxon>Hexapoda</taxon>
        <taxon>Insecta</taxon>
        <taxon>Pterygota</taxon>
        <taxon>Neoptera</taxon>
        <taxon>Endopterygota</taxon>
        <taxon>Diptera</taxon>
        <taxon>Nematocera</taxon>
        <taxon>Culicoidea</taxon>
        <taxon>Culicidae</taxon>
        <taxon>Culicinae</taxon>
        <taxon>Culicini</taxon>
        <taxon>Culex</taxon>
        <taxon>Culex</taxon>
    </lineage>
</organism>
<evidence type="ECO:0000313" key="2">
    <source>
        <dbReference type="EMBL" id="EDS33437.1"/>
    </source>
</evidence>
<dbReference type="KEGG" id="cqu:CpipJ_CPIJ010008"/>
<dbReference type="AlphaFoldDB" id="B0WRN3"/>
<feature type="region of interest" description="Disordered" evidence="1">
    <location>
        <begin position="1"/>
        <end position="34"/>
    </location>
</feature>
<dbReference type="HOGENOM" id="CLU_1860185_0_0_1"/>
<sequence length="140" mass="15232">MWTDVGRVSPDPPPGSPAPPSFRPEPIKMASPEDGATIHAYARTGSGVRYASSLVPVDGATIHADAMSRAGYARPRSRSLDGVQHDYVSRSSTSEQTKPGYVVVEQRTCIRSPDITRLTKAACLHRRLPTYVTYTTFKQG</sequence>
<dbReference type="VEuPathDB" id="VectorBase:CPIJ010008"/>
<proteinExistence type="predicted"/>
<gene>
    <name evidence="2" type="ORF">CpipJ_CPIJ010008</name>
</gene>
<accession>B0WRN3</accession>
<dbReference type="EMBL" id="DS232058">
    <property type="protein sequence ID" value="EDS33437.1"/>
    <property type="molecule type" value="Genomic_DNA"/>
</dbReference>
<reference evidence="2" key="1">
    <citation type="submission" date="2007-03" db="EMBL/GenBank/DDBJ databases">
        <title>Annotation of Culex pipiens quinquefasciatus.</title>
        <authorList>
            <consortium name="The Broad Institute Genome Sequencing Platform"/>
            <person name="Atkinson P.W."/>
            <person name="Hemingway J."/>
            <person name="Christensen B.M."/>
            <person name="Higgs S."/>
            <person name="Kodira C."/>
            <person name="Hannick L."/>
            <person name="Megy K."/>
            <person name="O'Leary S."/>
            <person name="Pearson M."/>
            <person name="Haas B.J."/>
            <person name="Mauceli E."/>
            <person name="Wortman J.R."/>
            <person name="Lee N.H."/>
            <person name="Guigo R."/>
            <person name="Stanke M."/>
            <person name="Alvarado L."/>
            <person name="Amedeo P."/>
            <person name="Antoine C.H."/>
            <person name="Arensburger P."/>
            <person name="Bidwell S.L."/>
            <person name="Crawford M."/>
            <person name="Camaro F."/>
            <person name="Devon K."/>
            <person name="Engels R."/>
            <person name="Hammond M."/>
            <person name="Howarth C."/>
            <person name="Koehrsen M."/>
            <person name="Lawson D."/>
            <person name="Montgomery P."/>
            <person name="Nene V."/>
            <person name="Nusbaum C."/>
            <person name="Puiu D."/>
            <person name="Romero-Severson J."/>
            <person name="Severson D.W."/>
            <person name="Shumway M."/>
            <person name="Sisk P."/>
            <person name="Stolte C."/>
            <person name="Zeng Q."/>
            <person name="Eisenstadt E."/>
            <person name="Fraser-Liggett C."/>
            <person name="Strausberg R."/>
            <person name="Galagan J."/>
            <person name="Birren B."/>
            <person name="Collins F.H."/>
        </authorList>
    </citation>
    <scope>NUCLEOTIDE SEQUENCE [LARGE SCALE GENOMIC DNA]</scope>
    <source>
        <strain evidence="2">JHB</strain>
    </source>
</reference>
<protein>
    <submittedName>
        <fullName evidence="2">Uncharacterized protein</fullName>
    </submittedName>
</protein>